<dbReference type="GO" id="GO:0006313">
    <property type="term" value="P:DNA transposition"/>
    <property type="evidence" value="ECO:0007669"/>
    <property type="project" value="InterPro"/>
</dbReference>
<dbReference type="AlphaFoldDB" id="A0A1F7VG74"/>
<dbReference type="PANTHER" id="PTHR34322:SF2">
    <property type="entry name" value="TRANSPOSASE IS200-LIKE DOMAIN-CONTAINING PROTEIN"/>
    <property type="match status" value="1"/>
</dbReference>
<dbReference type="InterPro" id="IPR036515">
    <property type="entry name" value="Transposase_17_sf"/>
</dbReference>
<dbReference type="Proteomes" id="UP000177574">
    <property type="component" value="Unassembled WGS sequence"/>
</dbReference>
<sequence>KIFLNDSDRIGFLKNLAYCLSLHNAILHAYCLMGNHYHLLVETPDANLSAFMRDINGNYTQGFNYHHRRVGHLFQGRYKAFVIDRDSYLFEVARYIVLNPVRAKFVKHPRDWKWSSYNATAGHTKIPEWLTVNWVLDTFSKDHNEAQRQYRQHVKNGIDAGSPFDDMREGVILGDEEFIFWIWETRTKGSEKNKEIPRNQRIVGRPTLEKLFEDIQTLEDRNAIICFAHDRCGYPLSMIAKHVKLDASTVGKIARRKYNQE</sequence>
<feature type="non-terminal residue" evidence="2">
    <location>
        <position position="1"/>
    </location>
</feature>
<proteinExistence type="predicted"/>
<accession>A0A1F7VG74</accession>
<organism evidence="2 3">
    <name type="scientific">Candidatus Uhrbacteria bacterium RIFCSPLOWO2_02_FULL_53_10</name>
    <dbReference type="NCBI Taxonomy" id="1802411"/>
    <lineage>
        <taxon>Bacteria</taxon>
        <taxon>Candidatus Uhriibacteriota</taxon>
    </lineage>
</organism>
<comment type="caution">
    <text evidence="2">The sequence shown here is derived from an EMBL/GenBank/DDBJ whole genome shotgun (WGS) entry which is preliminary data.</text>
</comment>
<feature type="domain" description="Transposase IS200-like" evidence="1">
    <location>
        <begin position="1"/>
        <end position="99"/>
    </location>
</feature>
<dbReference type="InterPro" id="IPR002686">
    <property type="entry name" value="Transposase_17"/>
</dbReference>
<dbReference type="GO" id="GO:0003677">
    <property type="term" value="F:DNA binding"/>
    <property type="evidence" value="ECO:0007669"/>
    <property type="project" value="InterPro"/>
</dbReference>
<dbReference type="SUPFAM" id="SSF143422">
    <property type="entry name" value="Transposase IS200-like"/>
    <property type="match status" value="1"/>
</dbReference>
<dbReference type="EMBL" id="MGET01000049">
    <property type="protein sequence ID" value="OGL89138.1"/>
    <property type="molecule type" value="Genomic_DNA"/>
</dbReference>
<gene>
    <name evidence="2" type="ORF">A3I45_03055</name>
</gene>
<protein>
    <recommendedName>
        <fullName evidence="1">Transposase IS200-like domain-containing protein</fullName>
    </recommendedName>
</protein>
<name>A0A1F7VG74_9BACT</name>
<reference evidence="2 3" key="1">
    <citation type="journal article" date="2016" name="Nat. Commun.">
        <title>Thousands of microbial genomes shed light on interconnected biogeochemical processes in an aquifer system.</title>
        <authorList>
            <person name="Anantharaman K."/>
            <person name="Brown C.T."/>
            <person name="Hug L.A."/>
            <person name="Sharon I."/>
            <person name="Castelle C.J."/>
            <person name="Probst A.J."/>
            <person name="Thomas B.C."/>
            <person name="Singh A."/>
            <person name="Wilkins M.J."/>
            <person name="Karaoz U."/>
            <person name="Brodie E.L."/>
            <person name="Williams K.H."/>
            <person name="Hubbard S.S."/>
            <person name="Banfield J.F."/>
        </authorList>
    </citation>
    <scope>NUCLEOTIDE SEQUENCE [LARGE SCALE GENOMIC DNA]</scope>
</reference>
<evidence type="ECO:0000313" key="2">
    <source>
        <dbReference type="EMBL" id="OGL89138.1"/>
    </source>
</evidence>
<evidence type="ECO:0000259" key="1">
    <source>
        <dbReference type="SMART" id="SM01321"/>
    </source>
</evidence>
<evidence type="ECO:0000313" key="3">
    <source>
        <dbReference type="Proteomes" id="UP000177574"/>
    </source>
</evidence>
<dbReference type="GO" id="GO:0004803">
    <property type="term" value="F:transposase activity"/>
    <property type="evidence" value="ECO:0007669"/>
    <property type="project" value="InterPro"/>
</dbReference>
<dbReference type="Pfam" id="PF01797">
    <property type="entry name" value="Y1_Tnp"/>
    <property type="match status" value="1"/>
</dbReference>
<dbReference type="Gene3D" id="3.30.70.1290">
    <property type="entry name" value="Transposase IS200-like"/>
    <property type="match status" value="1"/>
</dbReference>
<dbReference type="SMART" id="SM01321">
    <property type="entry name" value="Y1_Tnp"/>
    <property type="match status" value="1"/>
</dbReference>
<dbReference type="PANTHER" id="PTHR34322">
    <property type="entry name" value="TRANSPOSASE, Y1_TNP DOMAIN-CONTAINING"/>
    <property type="match status" value="1"/>
</dbReference>